<accession>A0A2V1E2T7</accession>
<dbReference type="Proteomes" id="UP000244855">
    <property type="component" value="Unassembled WGS sequence"/>
</dbReference>
<evidence type="ECO:0000259" key="3">
    <source>
        <dbReference type="Pfam" id="PF26335"/>
    </source>
</evidence>
<organism evidence="4 5">
    <name type="scientific">Periconia macrospinosa</name>
    <dbReference type="NCBI Taxonomy" id="97972"/>
    <lineage>
        <taxon>Eukaryota</taxon>
        <taxon>Fungi</taxon>
        <taxon>Dikarya</taxon>
        <taxon>Ascomycota</taxon>
        <taxon>Pezizomycotina</taxon>
        <taxon>Dothideomycetes</taxon>
        <taxon>Pleosporomycetidae</taxon>
        <taxon>Pleosporales</taxon>
        <taxon>Massarineae</taxon>
        <taxon>Periconiaceae</taxon>
        <taxon>Periconia</taxon>
    </lineage>
</organism>
<sequence length="569" mass="62274">MYISPTLLLLLPVVSAWCPIYGPSFPPPKNPSSSKAFQAALEELTTSIDVGLSDPNNEVTSAHTVSVQLFNAYTEEPLYTLHREGSTLNTTVGVAKVDSDSIWRIASISKLVIVYLLLKEVGDQFWNTPVAKAIPELRENAKWKENKVDFVDWESVTLGTLAGHTSGVVKNLIYLVGGNPFLDGTLDIDDFGLPDLGAKDLPRCTIGLEFSCDRAEFFAALDTRQPIFAANTQPIYANTPYVILGYALESITGKSLSEILQSFVDELKLDMTTPVKPDISRAVIPYSAERSGYLVQTGEAWPLGGLYSTFNDLTKIGRSILNSKFMSENATRAWLKPVSFVSDLRSAIGRPWEIVRIDTRSTRGVIDVYGKSGGQGPYSLFLGLVLDYNFGFAAAVAGKGPPSVNWVTAKITEKILPALEEAAREEAHEVYAGTYIANTNGTNSTIVLSTEVGRPGLSVTTFTSRGADVLSAMSQLYGEPITTENFRLVPTNLEQDTKNGTKEVAWKWIENMSTPNEKPSAWSACASWFNIDEPSYGRYSFDSVVFTLGPDGKATKIRPRAFALDYQKV</sequence>
<dbReference type="Gene3D" id="3.40.710.10">
    <property type="entry name" value="DD-peptidase/beta-lactamase superfamily"/>
    <property type="match status" value="1"/>
</dbReference>
<dbReference type="InterPro" id="IPR058664">
    <property type="entry name" value="ARB_00930-like_C"/>
</dbReference>
<feature type="domain" description="Beta-lactamase-related" evidence="2">
    <location>
        <begin position="93"/>
        <end position="401"/>
    </location>
</feature>
<dbReference type="InterPro" id="IPR051478">
    <property type="entry name" value="Beta-lactamase-like_AB/R"/>
</dbReference>
<feature type="chain" id="PRO_5016096846" evidence="1">
    <location>
        <begin position="17"/>
        <end position="569"/>
    </location>
</feature>
<protein>
    <submittedName>
        <fullName evidence="4">Beta-lactamase/transpeptidase-like protein</fullName>
    </submittedName>
</protein>
<name>A0A2V1E2T7_9PLEO</name>
<keyword evidence="5" id="KW-1185">Reference proteome</keyword>
<evidence type="ECO:0000256" key="1">
    <source>
        <dbReference type="SAM" id="SignalP"/>
    </source>
</evidence>
<dbReference type="Pfam" id="PF00144">
    <property type="entry name" value="Beta-lactamase"/>
    <property type="match status" value="1"/>
</dbReference>
<dbReference type="InterPro" id="IPR012338">
    <property type="entry name" value="Beta-lactam/transpept-like"/>
</dbReference>
<evidence type="ECO:0000259" key="2">
    <source>
        <dbReference type="Pfam" id="PF00144"/>
    </source>
</evidence>
<dbReference type="OrthoDB" id="10250282at2759"/>
<feature type="domain" description="Beta-lactamase-like ARB-00930-like C-terminal" evidence="3">
    <location>
        <begin position="423"/>
        <end position="568"/>
    </location>
</feature>
<proteinExistence type="predicted"/>
<dbReference type="Pfam" id="PF26335">
    <property type="entry name" value="ARB_00930_C"/>
    <property type="match status" value="1"/>
</dbReference>
<dbReference type="PANTHER" id="PTHR22935">
    <property type="entry name" value="PENICILLIN-BINDING PROTEIN"/>
    <property type="match status" value="1"/>
</dbReference>
<dbReference type="EMBL" id="KZ805328">
    <property type="protein sequence ID" value="PVI03755.1"/>
    <property type="molecule type" value="Genomic_DNA"/>
</dbReference>
<reference evidence="4 5" key="1">
    <citation type="journal article" date="2018" name="Sci. Rep.">
        <title>Comparative genomics provides insights into the lifestyle and reveals functional heterogeneity of dark septate endophytic fungi.</title>
        <authorList>
            <person name="Knapp D.G."/>
            <person name="Nemeth J.B."/>
            <person name="Barry K."/>
            <person name="Hainaut M."/>
            <person name="Henrissat B."/>
            <person name="Johnson J."/>
            <person name="Kuo A."/>
            <person name="Lim J.H.P."/>
            <person name="Lipzen A."/>
            <person name="Nolan M."/>
            <person name="Ohm R.A."/>
            <person name="Tamas L."/>
            <person name="Grigoriev I.V."/>
            <person name="Spatafora J.W."/>
            <person name="Nagy L.G."/>
            <person name="Kovacs G.M."/>
        </authorList>
    </citation>
    <scope>NUCLEOTIDE SEQUENCE [LARGE SCALE GENOMIC DNA]</scope>
    <source>
        <strain evidence="4 5">DSE2036</strain>
    </source>
</reference>
<evidence type="ECO:0000313" key="4">
    <source>
        <dbReference type="EMBL" id="PVI03755.1"/>
    </source>
</evidence>
<feature type="signal peptide" evidence="1">
    <location>
        <begin position="1"/>
        <end position="16"/>
    </location>
</feature>
<dbReference type="AlphaFoldDB" id="A0A2V1E2T7"/>
<dbReference type="SUPFAM" id="SSF56601">
    <property type="entry name" value="beta-lactamase/transpeptidase-like"/>
    <property type="match status" value="1"/>
</dbReference>
<dbReference type="InterPro" id="IPR001466">
    <property type="entry name" value="Beta-lactam-related"/>
</dbReference>
<dbReference type="STRING" id="97972.A0A2V1E2T7"/>
<dbReference type="PANTHER" id="PTHR22935:SF97">
    <property type="entry name" value="BETA-LACTAMASE-RELATED DOMAIN-CONTAINING PROTEIN"/>
    <property type="match status" value="1"/>
</dbReference>
<keyword evidence="1" id="KW-0732">Signal</keyword>
<gene>
    <name evidence="4" type="ORF">DM02DRAFT_587382</name>
</gene>
<evidence type="ECO:0000313" key="5">
    <source>
        <dbReference type="Proteomes" id="UP000244855"/>
    </source>
</evidence>